<reference evidence="7" key="4">
    <citation type="submission" date="2025-08" db="UniProtKB">
        <authorList>
            <consortium name="RefSeq"/>
        </authorList>
    </citation>
    <scope>IDENTIFICATION</scope>
</reference>
<feature type="transmembrane region" description="Helical" evidence="4">
    <location>
        <begin position="310"/>
        <end position="332"/>
    </location>
</feature>
<protein>
    <submittedName>
        <fullName evidence="7">MFS transporter</fullName>
    </submittedName>
</protein>
<evidence type="ECO:0000256" key="2">
    <source>
        <dbReference type="ARBA" id="ARBA00022989"/>
    </source>
</evidence>
<dbReference type="RefSeq" id="WP_034409984.1">
    <property type="nucleotide sequence ID" value="NZ_AXWS01000001.1"/>
</dbReference>
<feature type="domain" description="Major facilitator superfamily (MFS) profile" evidence="5">
    <location>
        <begin position="11"/>
        <end position="398"/>
    </location>
</feature>
<dbReference type="InterPro" id="IPR011701">
    <property type="entry name" value="MFS"/>
</dbReference>
<reference evidence="7" key="2">
    <citation type="journal article" date="2015" name="Protein Sci.">
        <title>Energy coupling mechanisms of MFS transporters.</title>
        <authorList>
            <person name="Zhang X.C."/>
            <person name="Zhao Y."/>
            <person name="Heng J."/>
            <person name="Jiang D."/>
        </authorList>
    </citation>
    <scope>NUCLEOTIDE SEQUENCE</scope>
</reference>
<name>A0A8B6X7G5_9BURK</name>
<feature type="transmembrane region" description="Helical" evidence="4">
    <location>
        <begin position="339"/>
        <end position="362"/>
    </location>
</feature>
<dbReference type="Proteomes" id="UP000675920">
    <property type="component" value="Unplaced"/>
</dbReference>
<reference evidence="7" key="3">
    <citation type="journal article" date="2016" name="Nat. Rev. Mol. Cell Biol.">
        <title>Understanding transport by the major facilitator superfamily (MFS): structures pave the way.</title>
        <authorList>
            <person name="Quistgaard E.M."/>
            <person name="Low C."/>
            <person name="Guettou F."/>
            <person name="Nordlund P."/>
        </authorList>
    </citation>
    <scope>NUCLEOTIDE SEQUENCE</scope>
</reference>
<evidence type="ECO:0000313" key="7">
    <source>
        <dbReference type="RefSeq" id="WP_034409984.1"/>
    </source>
</evidence>
<keyword evidence="1 4" id="KW-0812">Transmembrane</keyword>
<keyword evidence="6" id="KW-1185">Reference proteome</keyword>
<organism evidence="6 7">
    <name type="scientific">Derxia gummosa DSM 723</name>
    <dbReference type="NCBI Taxonomy" id="1121388"/>
    <lineage>
        <taxon>Bacteria</taxon>
        <taxon>Pseudomonadati</taxon>
        <taxon>Pseudomonadota</taxon>
        <taxon>Betaproteobacteria</taxon>
        <taxon>Burkholderiales</taxon>
        <taxon>Alcaligenaceae</taxon>
        <taxon>Derxia</taxon>
    </lineage>
</organism>
<dbReference type="CDD" id="cd17355">
    <property type="entry name" value="MFS_YcxA_like"/>
    <property type="match status" value="1"/>
</dbReference>
<evidence type="ECO:0000313" key="6">
    <source>
        <dbReference type="Proteomes" id="UP000675920"/>
    </source>
</evidence>
<proteinExistence type="predicted"/>
<keyword evidence="2 4" id="KW-1133">Transmembrane helix</keyword>
<dbReference type="GO" id="GO:0022857">
    <property type="term" value="F:transmembrane transporter activity"/>
    <property type="evidence" value="ECO:0007669"/>
    <property type="project" value="InterPro"/>
</dbReference>
<feature type="transmembrane region" description="Helical" evidence="4">
    <location>
        <begin position="171"/>
        <end position="189"/>
    </location>
</feature>
<dbReference type="InterPro" id="IPR050327">
    <property type="entry name" value="Proton-linked_MCT"/>
</dbReference>
<feature type="transmembrane region" description="Helical" evidence="4">
    <location>
        <begin position="283"/>
        <end position="304"/>
    </location>
</feature>
<accession>A0A8B6X7G5</accession>
<feature type="transmembrane region" description="Helical" evidence="4">
    <location>
        <begin position="140"/>
        <end position="159"/>
    </location>
</feature>
<reference evidence="7" key="1">
    <citation type="journal article" date="2015" name="Annu Rev Biophys">
        <title>Structural Biology of the Major Facilitator Superfamily Transporters.</title>
        <authorList>
            <person name="Yan N."/>
        </authorList>
    </citation>
    <scope>NUCLEOTIDE SEQUENCE</scope>
</reference>
<dbReference type="PANTHER" id="PTHR11360:SF284">
    <property type="entry name" value="EG:103B4.3 PROTEIN-RELATED"/>
    <property type="match status" value="1"/>
</dbReference>
<dbReference type="InterPro" id="IPR020846">
    <property type="entry name" value="MFS_dom"/>
</dbReference>
<evidence type="ECO:0000256" key="3">
    <source>
        <dbReference type="ARBA" id="ARBA00023136"/>
    </source>
</evidence>
<dbReference type="AlphaFoldDB" id="A0A8B6X7G5"/>
<dbReference type="InterPro" id="IPR036259">
    <property type="entry name" value="MFS_trans_sf"/>
</dbReference>
<keyword evidence="3 4" id="KW-0472">Membrane</keyword>
<dbReference type="Gene3D" id="1.20.1250.20">
    <property type="entry name" value="MFS general substrate transporter like domains"/>
    <property type="match status" value="1"/>
</dbReference>
<evidence type="ECO:0000256" key="4">
    <source>
        <dbReference type="SAM" id="Phobius"/>
    </source>
</evidence>
<feature type="transmembrane region" description="Helical" evidence="4">
    <location>
        <begin position="80"/>
        <end position="100"/>
    </location>
</feature>
<dbReference type="OrthoDB" id="146345at2"/>
<dbReference type="SUPFAM" id="SSF103473">
    <property type="entry name" value="MFS general substrate transporter"/>
    <property type="match status" value="1"/>
</dbReference>
<feature type="transmembrane region" description="Helical" evidence="4">
    <location>
        <begin position="253"/>
        <end position="271"/>
    </location>
</feature>
<feature type="transmembrane region" description="Helical" evidence="4">
    <location>
        <begin position="374"/>
        <end position="393"/>
    </location>
</feature>
<evidence type="ECO:0000259" key="5">
    <source>
        <dbReference type="PROSITE" id="PS50850"/>
    </source>
</evidence>
<dbReference type="PROSITE" id="PS50850">
    <property type="entry name" value="MFS"/>
    <property type="match status" value="1"/>
</dbReference>
<dbReference type="PANTHER" id="PTHR11360">
    <property type="entry name" value="MONOCARBOXYLATE TRANSPORTER"/>
    <property type="match status" value="1"/>
</dbReference>
<evidence type="ECO:0000256" key="1">
    <source>
        <dbReference type="ARBA" id="ARBA00022692"/>
    </source>
</evidence>
<dbReference type="Pfam" id="PF07690">
    <property type="entry name" value="MFS_1"/>
    <property type="match status" value="1"/>
</dbReference>
<feature type="transmembrane region" description="Helical" evidence="4">
    <location>
        <begin position="221"/>
        <end position="241"/>
    </location>
</feature>
<sequence length="406" mass="43134">MLPPLRHRLSLTTVLVCGGLVVTLAMGIRHGFGFWQLPITQERGWSRETFAFALAVQNLLWGASQPFAGMLADRYGAFRVLALAVLCYAGGLVLMALAPNVPLFDLGAGVLIGVACSGTTYSLVYGVIGRTAAPAKRSQALGICAAAGSFGQFAMVPLSQWLIHHLGWQEALFGLAACALLMLPLGLGLREPKAEAPAGGAAVQSPLAAAREAFATPAFRWLMAGYFVCGFQVVFIGVHLPAYLRDKAMDPQVAVWALALIGLFNIFGTWTAGQLGARLPNKFLLSGIYVLRALIIAGWLALPLTAASTYVFAAAMGFLWLATVPLTSGVIATVFGVRYLGMLSGFVFFSHQVGSFLGVWLGGWLYDRRGNYDVVWAITIALGVFAGLVNLPIRERPMARLAAGAA</sequence>
<feature type="transmembrane region" description="Helical" evidence="4">
    <location>
        <begin position="106"/>
        <end position="128"/>
    </location>
</feature>